<dbReference type="EMBL" id="CAJVQB010000487">
    <property type="protein sequence ID" value="CAG8491761.1"/>
    <property type="molecule type" value="Genomic_DNA"/>
</dbReference>
<gene>
    <name evidence="1" type="ORF">GMARGA_LOCUS1753</name>
</gene>
<dbReference type="Proteomes" id="UP000789901">
    <property type="component" value="Unassembled WGS sequence"/>
</dbReference>
<comment type="caution">
    <text evidence="1">The sequence shown here is derived from an EMBL/GenBank/DDBJ whole genome shotgun (WGS) entry which is preliminary data.</text>
</comment>
<reference evidence="1 2" key="1">
    <citation type="submission" date="2021-06" db="EMBL/GenBank/DDBJ databases">
        <authorList>
            <person name="Kallberg Y."/>
            <person name="Tangrot J."/>
            <person name="Rosling A."/>
        </authorList>
    </citation>
    <scope>NUCLEOTIDE SEQUENCE [LARGE SCALE GENOMIC DNA]</scope>
    <source>
        <strain evidence="1 2">120-4 pot B 10/14</strain>
    </source>
</reference>
<organism evidence="1 2">
    <name type="scientific">Gigaspora margarita</name>
    <dbReference type="NCBI Taxonomy" id="4874"/>
    <lineage>
        <taxon>Eukaryota</taxon>
        <taxon>Fungi</taxon>
        <taxon>Fungi incertae sedis</taxon>
        <taxon>Mucoromycota</taxon>
        <taxon>Glomeromycotina</taxon>
        <taxon>Glomeromycetes</taxon>
        <taxon>Diversisporales</taxon>
        <taxon>Gigasporaceae</taxon>
        <taxon>Gigaspora</taxon>
    </lineage>
</organism>
<protein>
    <submittedName>
        <fullName evidence="1">28913_t:CDS:1</fullName>
    </submittedName>
</protein>
<accession>A0ABM8W084</accession>
<name>A0ABM8W084_GIGMA</name>
<keyword evidence="2" id="KW-1185">Reference proteome</keyword>
<evidence type="ECO:0000313" key="1">
    <source>
        <dbReference type="EMBL" id="CAG8491761.1"/>
    </source>
</evidence>
<feature type="non-terminal residue" evidence="1">
    <location>
        <position position="1"/>
    </location>
</feature>
<evidence type="ECO:0000313" key="2">
    <source>
        <dbReference type="Proteomes" id="UP000789901"/>
    </source>
</evidence>
<proteinExistence type="predicted"/>
<sequence>AVSINIKRSGNVLGSPCKDLTDDSGCQSHICRIFGNDVAKCQLTDTRPLDYECLVDDACASRKCNNGKPPAFFGNCA</sequence>